<comment type="caution">
    <text evidence="2">The sequence shown here is derived from an EMBL/GenBank/DDBJ whole genome shotgun (WGS) entry which is preliminary data.</text>
</comment>
<dbReference type="Proteomes" id="UP000235050">
    <property type="component" value="Unassembled WGS sequence"/>
</dbReference>
<dbReference type="OrthoDB" id="4191364at2"/>
<reference evidence="2 3" key="1">
    <citation type="submission" date="2017-07" db="EMBL/GenBank/DDBJ databases">
        <title>Bifidobacterium novel species.</title>
        <authorList>
            <person name="Lugli G.A."/>
            <person name="Milani C."/>
            <person name="Duranti S."/>
            <person name="Mangifesta M."/>
        </authorList>
    </citation>
    <scope>NUCLEOTIDE SEQUENCE [LARGE SCALE GENOMIC DNA]</scope>
    <source>
        <strain evidence="3">Uis1B</strain>
    </source>
</reference>
<dbReference type="AlphaFoldDB" id="A0A2N5J6U2"/>
<evidence type="ECO:0000256" key="1">
    <source>
        <dbReference type="SAM" id="MobiDB-lite"/>
    </source>
</evidence>
<gene>
    <name evidence="2" type="ORF">Uis1B_2231</name>
</gene>
<dbReference type="RefSeq" id="WP_101618369.1">
    <property type="nucleotide sequence ID" value="NZ_NMWU01000056.1"/>
</dbReference>
<accession>A0A2N5J6U2</accession>
<name>A0A2N5J6U2_9BIFI</name>
<evidence type="ECO:0000313" key="2">
    <source>
        <dbReference type="EMBL" id="PLS29928.1"/>
    </source>
</evidence>
<protein>
    <submittedName>
        <fullName evidence="2">Uncharacterized protein</fullName>
    </submittedName>
</protein>
<organism evidence="2 3">
    <name type="scientific">Bifidobacterium margollesii</name>
    <dbReference type="NCBI Taxonomy" id="2020964"/>
    <lineage>
        <taxon>Bacteria</taxon>
        <taxon>Bacillati</taxon>
        <taxon>Actinomycetota</taxon>
        <taxon>Actinomycetes</taxon>
        <taxon>Bifidobacteriales</taxon>
        <taxon>Bifidobacteriaceae</taxon>
        <taxon>Bifidobacterium</taxon>
    </lineage>
</organism>
<feature type="region of interest" description="Disordered" evidence="1">
    <location>
        <begin position="1"/>
        <end position="23"/>
    </location>
</feature>
<feature type="compositionally biased region" description="Acidic residues" evidence="1">
    <location>
        <begin position="1"/>
        <end position="10"/>
    </location>
</feature>
<keyword evidence="3" id="KW-1185">Reference proteome</keyword>
<sequence>MADEETDPDADPGMGGDTTPLATHGDLERRWHALTDAERAQADELLADASEIVRAQLFGGHGFIRRLAEEPSYFLFFCVCYC</sequence>
<proteinExistence type="predicted"/>
<dbReference type="EMBL" id="NMWU01000056">
    <property type="protein sequence ID" value="PLS29928.1"/>
    <property type="molecule type" value="Genomic_DNA"/>
</dbReference>
<evidence type="ECO:0000313" key="3">
    <source>
        <dbReference type="Proteomes" id="UP000235050"/>
    </source>
</evidence>